<dbReference type="InterPro" id="IPR054254">
    <property type="entry name" value="DUF6985"/>
</dbReference>
<dbReference type="OrthoDB" id="1820296at2"/>
<comment type="caution">
    <text evidence="2">The sequence shown here is derived from an EMBL/GenBank/DDBJ whole genome shotgun (WGS) entry which is preliminary data.</text>
</comment>
<feature type="domain" description="DUF6985" evidence="1">
    <location>
        <begin position="11"/>
        <end position="162"/>
    </location>
</feature>
<gene>
    <name evidence="2" type="ORF">RASY3_17845</name>
</gene>
<dbReference type="AlphaFoldDB" id="A0A011UDF3"/>
<keyword evidence="3" id="KW-1185">Reference proteome</keyword>
<evidence type="ECO:0000313" key="3">
    <source>
        <dbReference type="Proteomes" id="UP000021369"/>
    </source>
</evidence>
<organism evidence="2 3">
    <name type="scientific">Ruminococcus albus SY3</name>
    <dbReference type="NCBI Taxonomy" id="1341156"/>
    <lineage>
        <taxon>Bacteria</taxon>
        <taxon>Bacillati</taxon>
        <taxon>Bacillota</taxon>
        <taxon>Clostridia</taxon>
        <taxon>Eubacteriales</taxon>
        <taxon>Oscillospiraceae</taxon>
        <taxon>Ruminococcus</taxon>
    </lineage>
</organism>
<proteinExistence type="predicted"/>
<dbReference type="Pfam" id="PF22481">
    <property type="entry name" value="DUF6985"/>
    <property type="match status" value="1"/>
</dbReference>
<dbReference type="EMBL" id="JEOB01000004">
    <property type="protein sequence ID" value="EXM38659.1"/>
    <property type="molecule type" value="Genomic_DNA"/>
</dbReference>
<protein>
    <recommendedName>
        <fullName evidence="1">DUF6985 domain-containing protein</fullName>
    </recommendedName>
</protein>
<dbReference type="Proteomes" id="UP000021369">
    <property type="component" value="Unassembled WGS sequence"/>
</dbReference>
<name>A0A011UDF3_RUMAL</name>
<accession>A0A011UDF3</accession>
<evidence type="ECO:0000313" key="2">
    <source>
        <dbReference type="EMBL" id="EXM38659.1"/>
    </source>
</evidence>
<evidence type="ECO:0000259" key="1">
    <source>
        <dbReference type="Pfam" id="PF22481"/>
    </source>
</evidence>
<reference evidence="2 3" key="1">
    <citation type="submission" date="2013-06" db="EMBL/GenBank/DDBJ databases">
        <title>Rumen cellulosomics: divergent fiber-degrading strategies revealed by comparative genome-wide analysis of six Ruminococcal strains.</title>
        <authorList>
            <person name="Dassa B."/>
            <person name="Borovok I."/>
            <person name="Lamed R."/>
            <person name="Flint H."/>
            <person name="Yeoman C.J."/>
            <person name="White B."/>
            <person name="Bayer E.A."/>
        </authorList>
    </citation>
    <scope>NUCLEOTIDE SEQUENCE [LARGE SCALE GENOMIC DNA]</scope>
    <source>
        <strain evidence="2 3">SY3</strain>
    </source>
</reference>
<sequence length="180" mass="21012">MSIIRDILHDEGGLDWLNGKFDSVSLFNGEMDITIYGDSDEYTEYAEKCIAHYNCLNENPELMADIREKLAKFMYYMRDEWESMGIYDDIAEDTEKAVEEYESGGDILKYLTKPCLNIEMSEDYSDETGYSITAECPWEPEHQCSIIIRGDQLKYVGPDDGNTPWDDDDEYYCIWLDEEK</sequence>
<dbReference type="RefSeq" id="WP_037290376.1">
    <property type="nucleotide sequence ID" value="NZ_JEOB01000004.1"/>
</dbReference>
<dbReference type="PATRIC" id="fig|1341156.4.peg.3170"/>